<dbReference type="AlphaFoldDB" id="A0ABD2W7R0"/>
<proteinExistence type="predicted"/>
<accession>A0ABD2W7R0</accession>
<comment type="caution">
    <text evidence="1">The sequence shown here is derived from an EMBL/GenBank/DDBJ whole genome shotgun (WGS) entry which is preliminary data.</text>
</comment>
<evidence type="ECO:0000313" key="1">
    <source>
        <dbReference type="EMBL" id="KAL3389114.1"/>
    </source>
</evidence>
<organism evidence="1 2">
    <name type="scientific">Trichogramma kaykai</name>
    <dbReference type="NCBI Taxonomy" id="54128"/>
    <lineage>
        <taxon>Eukaryota</taxon>
        <taxon>Metazoa</taxon>
        <taxon>Ecdysozoa</taxon>
        <taxon>Arthropoda</taxon>
        <taxon>Hexapoda</taxon>
        <taxon>Insecta</taxon>
        <taxon>Pterygota</taxon>
        <taxon>Neoptera</taxon>
        <taxon>Endopterygota</taxon>
        <taxon>Hymenoptera</taxon>
        <taxon>Apocrita</taxon>
        <taxon>Proctotrupomorpha</taxon>
        <taxon>Chalcidoidea</taxon>
        <taxon>Trichogrammatidae</taxon>
        <taxon>Trichogramma</taxon>
    </lineage>
</organism>
<reference evidence="1 2" key="1">
    <citation type="journal article" date="2024" name="bioRxiv">
        <title>A reference genome for Trichogramma kaykai: A tiny desert-dwelling parasitoid wasp with competing sex-ratio distorters.</title>
        <authorList>
            <person name="Culotta J."/>
            <person name="Lindsey A.R."/>
        </authorList>
    </citation>
    <scope>NUCLEOTIDE SEQUENCE [LARGE SCALE GENOMIC DNA]</scope>
    <source>
        <strain evidence="1 2">KSX58</strain>
    </source>
</reference>
<evidence type="ECO:0000313" key="2">
    <source>
        <dbReference type="Proteomes" id="UP001627154"/>
    </source>
</evidence>
<dbReference type="EMBL" id="JBJJXI010000123">
    <property type="protein sequence ID" value="KAL3389114.1"/>
    <property type="molecule type" value="Genomic_DNA"/>
</dbReference>
<sequence>MTFYVVDVTGFVDNNNTIIAKELALMPIAYDGNPETWFIKPPYEWEQLDEKTKTYNEFIMYRDGMEWDSGVIEYECIKTMLDQRLKDAKTIFVRHFKVGEWLASYGFHNLCDVSQDSNYYDYNIPICKASACFKHAGSTIMSCATRNVKEILFNVMLRCQ</sequence>
<keyword evidence="2" id="KW-1185">Reference proteome</keyword>
<protein>
    <submittedName>
        <fullName evidence="1">Uncharacterized protein</fullName>
    </submittedName>
</protein>
<name>A0ABD2W7R0_9HYME</name>
<gene>
    <name evidence="1" type="ORF">TKK_015386</name>
</gene>
<dbReference type="Proteomes" id="UP001627154">
    <property type="component" value="Unassembled WGS sequence"/>
</dbReference>